<accession>B3U4J3</accession>
<protein>
    <submittedName>
        <fullName evidence="1">Uncharacterized protein</fullName>
    </submittedName>
</protein>
<organism evidence="1">
    <name type="scientific">Nitrospira defluvii</name>
    <dbReference type="NCBI Taxonomy" id="330214"/>
    <lineage>
        <taxon>Bacteria</taxon>
        <taxon>Pseudomonadati</taxon>
        <taxon>Nitrospirota</taxon>
        <taxon>Nitrospiria</taxon>
        <taxon>Nitrospirales</taxon>
        <taxon>Nitrospiraceae</taxon>
        <taxon>Nitrospira</taxon>
    </lineage>
</organism>
<dbReference type="Proteomes" id="UP000001660">
    <property type="component" value="Chromosome"/>
</dbReference>
<dbReference type="Gene3D" id="3.40.50.150">
    <property type="entry name" value="Vaccinia Virus protein VP39"/>
    <property type="match status" value="1"/>
</dbReference>
<dbReference type="EMBL" id="FP929003">
    <property type="protein sequence ID" value="CBK41153.1"/>
    <property type="molecule type" value="Genomic_DNA"/>
</dbReference>
<name>B3U4J3_9BACT</name>
<evidence type="ECO:0000313" key="2">
    <source>
        <dbReference type="EMBL" id="CBK41153.1"/>
    </source>
</evidence>
<reference evidence="2 3" key="2">
    <citation type="journal article" date="2010" name="Proc. Natl. Acad. Sci. U.S.A.">
        <title>A Nitrospira metagenome illuminates the physiology and evolution of globally important nitrite-oxidizing bacteria.</title>
        <authorList>
            <person name="Lucker S."/>
            <person name="Wagner M."/>
            <person name="Maixner F."/>
            <person name="Pelletier E."/>
            <person name="Koch H."/>
            <person name="Vacherie B."/>
            <person name="Rattei T."/>
            <person name="Sinninghe Damste J."/>
            <person name="Spieck E."/>
            <person name="Le Paslier D."/>
            <person name="Daims H."/>
        </authorList>
    </citation>
    <scope>NUCLEOTIDE SEQUENCE [LARGE SCALE GENOMIC DNA]</scope>
</reference>
<dbReference type="InterPro" id="IPR029063">
    <property type="entry name" value="SAM-dependent_MTases_sf"/>
</dbReference>
<sequence>MRSGNWSIRSWLRPSIEPSSVSAIIFSIIPCGRLIIQDSFLHDQEVLYLEEARLFAVSMLLVTPARNTYSFSETAEWLRTAEFVKIRPVRMKRGTEDWDGGLLEAFRSAGGKARNGLRG</sequence>
<dbReference type="HOGENOM" id="CLU_2057105_0_0_0"/>
<dbReference type="AlphaFoldDB" id="B3U4J3"/>
<proteinExistence type="predicted"/>
<evidence type="ECO:0000313" key="1">
    <source>
        <dbReference type="EMBL" id="ACE75560.1"/>
    </source>
</evidence>
<gene>
    <name evidence="2" type="ORF">NIDE1404</name>
</gene>
<evidence type="ECO:0000313" key="3">
    <source>
        <dbReference type="Proteomes" id="UP000001660"/>
    </source>
</evidence>
<reference evidence="1" key="1">
    <citation type="journal article" date="2008" name="Environ. Microbiol.">
        <title>Environmental genomics reveals a functional chlorite dismutase in the nitrite-oxidizing bacterium 'Candidatus Nitrospira defluvii'.</title>
        <authorList>
            <person name="Maixner F."/>
            <person name="Wagner M."/>
            <person name="Lucker S."/>
            <person name="Pelletier E."/>
            <person name="Schmitz-Esser S."/>
            <person name="Hace K."/>
            <person name="Spieck E."/>
            <person name="Konrat R."/>
            <person name="Le Paslier D."/>
            <person name="Daims H."/>
        </authorList>
    </citation>
    <scope>NUCLEOTIDE SEQUENCE</scope>
</reference>
<reference evidence="2" key="3">
    <citation type="submission" date="2010-03" db="EMBL/GenBank/DDBJ databases">
        <authorList>
            <person name="Genoscope - CEA"/>
        </authorList>
    </citation>
    <scope>NUCLEOTIDE SEQUENCE</scope>
</reference>
<dbReference type="EMBL" id="EU559167">
    <property type="protein sequence ID" value="ACE75560.1"/>
    <property type="molecule type" value="Genomic_DNA"/>
</dbReference>
<keyword evidence="3" id="KW-1185">Reference proteome</keyword>
<dbReference type="STRING" id="330214.NIDE1404"/>
<dbReference type="KEGG" id="nde:NIDE1404"/>